<dbReference type="Gene3D" id="1.10.20.10">
    <property type="entry name" value="Histone, subunit A"/>
    <property type="match status" value="1"/>
</dbReference>
<organism evidence="10 11">
    <name type="scientific">Schizopora paradoxa</name>
    <dbReference type="NCBI Taxonomy" id="27342"/>
    <lineage>
        <taxon>Eukaryota</taxon>
        <taxon>Fungi</taxon>
        <taxon>Dikarya</taxon>
        <taxon>Basidiomycota</taxon>
        <taxon>Agaricomycotina</taxon>
        <taxon>Agaricomycetes</taxon>
        <taxon>Hymenochaetales</taxon>
        <taxon>Schizoporaceae</taxon>
        <taxon>Schizopora</taxon>
    </lineage>
</organism>
<dbReference type="AlphaFoldDB" id="A0A0H2RTS6"/>
<dbReference type="OrthoDB" id="2193813at2759"/>
<feature type="domain" description="Bromodomain associated" evidence="8">
    <location>
        <begin position="14"/>
        <end position="85"/>
    </location>
</feature>
<dbReference type="InterPro" id="IPR009072">
    <property type="entry name" value="Histone-fold"/>
</dbReference>
<proteinExistence type="inferred from homology"/>
<dbReference type="InterPro" id="IPR037818">
    <property type="entry name" value="TAF8"/>
</dbReference>
<evidence type="ECO:0000256" key="7">
    <source>
        <dbReference type="SAM" id="MobiDB-lite"/>
    </source>
</evidence>
<keyword evidence="11" id="KW-1185">Reference proteome</keyword>
<keyword evidence="5" id="KW-0804">Transcription</keyword>
<dbReference type="GO" id="GO:0046982">
    <property type="term" value="F:protein heterodimerization activity"/>
    <property type="evidence" value="ECO:0007669"/>
    <property type="project" value="InterPro"/>
</dbReference>
<dbReference type="InterPro" id="IPR006565">
    <property type="entry name" value="BTP"/>
</dbReference>
<feature type="non-terminal residue" evidence="10">
    <location>
        <position position="216"/>
    </location>
</feature>
<protein>
    <recommendedName>
        <fullName evidence="3">Transcription initiation factor TFIID subunit 8</fullName>
    </recommendedName>
</protein>
<dbReference type="InterPro" id="IPR019473">
    <property type="entry name" value="TFIID_su8_C"/>
</dbReference>
<feature type="non-terminal residue" evidence="10">
    <location>
        <position position="1"/>
    </location>
</feature>
<evidence type="ECO:0000256" key="3">
    <source>
        <dbReference type="ARBA" id="ARBA00017307"/>
    </source>
</evidence>
<comment type="similarity">
    <text evidence="2">Belongs to the TAF8 family.</text>
</comment>
<dbReference type="GO" id="GO:0005669">
    <property type="term" value="C:transcription factor TFIID complex"/>
    <property type="evidence" value="ECO:0007669"/>
    <property type="project" value="InterPro"/>
</dbReference>
<gene>
    <name evidence="10" type="ORF">SCHPADRAFT_800462</name>
</gene>
<name>A0A0H2RTS6_9AGAM</name>
<feature type="domain" description="Transcription factor TFIID subunit 8 C-terminal" evidence="9">
    <location>
        <begin position="135"/>
        <end position="182"/>
    </location>
</feature>
<evidence type="ECO:0000256" key="1">
    <source>
        <dbReference type="ARBA" id="ARBA00004123"/>
    </source>
</evidence>
<dbReference type="PANTHER" id="PTHR46469:SF1">
    <property type="entry name" value="TRANSCRIPTION INITIATION FACTOR TFIID SUBUNIT 8"/>
    <property type="match status" value="1"/>
</dbReference>
<dbReference type="InParanoid" id="A0A0H2RTS6"/>
<evidence type="ECO:0000259" key="9">
    <source>
        <dbReference type="Pfam" id="PF10406"/>
    </source>
</evidence>
<dbReference type="PANTHER" id="PTHR46469">
    <property type="entry name" value="TRANSCRIPTION INITIATION FACTOR TFIID SUBUNIT 8"/>
    <property type="match status" value="1"/>
</dbReference>
<evidence type="ECO:0000313" key="10">
    <source>
        <dbReference type="EMBL" id="KLO12858.1"/>
    </source>
</evidence>
<evidence type="ECO:0000256" key="5">
    <source>
        <dbReference type="ARBA" id="ARBA00023163"/>
    </source>
</evidence>
<accession>A0A0H2RTS6</accession>
<dbReference type="STRING" id="27342.A0A0H2RTS6"/>
<keyword evidence="4" id="KW-0805">Transcription regulation</keyword>
<comment type="subcellular location">
    <subcellularLocation>
        <location evidence="1">Nucleus</location>
    </subcellularLocation>
</comment>
<evidence type="ECO:0000259" key="8">
    <source>
        <dbReference type="Pfam" id="PF07524"/>
    </source>
</evidence>
<evidence type="ECO:0000256" key="2">
    <source>
        <dbReference type="ARBA" id="ARBA00008767"/>
    </source>
</evidence>
<feature type="compositionally biased region" description="Basic residues" evidence="7">
    <location>
        <begin position="92"/>
        <end position="101"/>
    </location>
</feature>
<dbReference type="EMBL" id="KQ085970">
    <property type="protein sequence ID" value="KLO12858.1"/>
    <property type="molecule type" value="Genomic_DNA"/>
</dbReference>
<dbReference type="Pfam" id="PF10406">
    <property type="entry name" value="TAF8_C"/>
    <property type="match status" value="1"/>
</dbReference>
<dbReference type="GO" id="GO:0006367">
    <property type="term" value="P:transcription initiation at RNA polymerase II promoter"/>
    <property type="evidence" value="ECO:0007669"/>
    <property type="project" value="TreeGrafter"/>
</dbReference>
<evidence type="ECO:0000256" key="4">
    <source>
        <dbReference type="ARBA" id="ARBA00023015"/>
    </source>
</evidence>
<reference evidence="10 11" key="1">
    <citation type="submission" date="2015-04" db="EMBL/GenBank/DDBJ databases">
        <title>Complete genome sequence of Schizopora paradoxa KUC8140, a cosmopolitan wood degrader in East Asia.</title>
        <authorList>
            <consortium name="DOE Joint Genome Institute"/>
            <person name="Min B."/>
            <person name="Park H."/>
            <person name="Jang Y."/>
            <person name="Kim J.-J."/>
            <person name="Kim K.H."/>
            <person name="Pangilinan J."/>
            <person name="Lipzen A."/>
            <person name="Riley R."/>
            <person name="Grigoriev I.V."/>
            <person name="Spatafora J.W."/>
            <person name="Choi I.-G."/>
        </authorList>
    </citation>
    <scope>NUCLEOTIDE SEQUENCE [LARGE SCALE GENOMIC DNA]</scope>
    <source>
        <strain evidence="10 11">KUC8140</strain>
    </source>
</reference>
<keyword evidence="6" id="KW-0539">Nucleus</keyword>
<sequence>TKPDVSFVSPTVASLAMRRFLSSSLAKEGFLSAESSAMHRLELEVTAFVEQVYERAKRYAEVAARPKPVAEDVLVACAEYDLDVKELRREGRKRRRGRKNIVRASRLEPPTLRSESPELLDSDDERHTALDMIRYLHPHLPPLPPKHTYLRTPAPTTKKQALPTLEKKLENASLVQTSLKHLLTLTEDGVDKNDVDLYGGVVNWESTRQPRKKWKV</sequence>
<evidence type="ECO:0000256" key="6">
    <source>
        <dbReference type="ARBA" id="ARBA00023242"/>
    </source>
</evidence>
<dbReference type="Proteomes" id="UP000053477">
    <property type="component" value="Unassembled WGS sequence"/>
</dbReference>
<feature type="region of interest" description="Disordered" evidence="7">
    <location>
        <begin position="92"/>
        <end position="121"/>
    </location>
</feature>
<evidence type="ECO:0000313" key="11">
    <source>
        <dbReference type="Proteomes" id="UP000053477"/>
    </source>
</evidence>
<dbReference type="Pfam" id="PF07524">
    <property type="entry name" value="Bromo_TP"/>
    <property type="match status" value="1"/>
</dbReference>